<dbReference type="Pfam" id="PF01370">
    <property type="entry name" value="Epimerase"/>
    <property type="match status" value="1"/>
</dbReference>
<dbReference type="OrthoDB" id="9814124at2"/>
<dbReference type="CDD" id="cd08946">
    <property type="entry name" value="SDR_e"/>
    <property type="match status" value="1"/>
</dbReference>
<keyword evidence="3" id="KW-1185">Reference proteome</keyword>
<dbReference type="PANTHER" id="PTHR43245">
    <property type="entry name" value="BIFUNCTIONAL POLYMYXIN RESISTANCE PROTEIN ARNA"/>
    <property type="match status" value="1"/>
</dbReference>
<organism evidence="2 3">
    <name type="scientific">Hoeflea olei</name>
    <dbReference type="NCBI Taxonomy" id="1480615"/>
    <lineage>
        <taxon>Bacteria</taxon>
        <taxon>Pseudomonadati</taxon>
        <taxon>Pseudomonadota</taxon>
        <taxon>Alphaproteobacteria</taxon>
        <taxon>Hyphomicrobiales</taxon>
        <taxon>Rhizobiaceae</taxon>
        <taxon>Hoeflea</taxon>
    </lineage>
</organism>
<dbReference type="Proteomes" id="UP000094795">
    <property type="component" value="Unassembled WGS sequence"/>
</dbReference>
<reference evidence="2 3" key="1">
    <citation type="submission" date="2015-12" db="EMBL/GenBank/DDBJ databases">
        <authorList>
            <person name="Shamseldin A."/>
            <person name="Moawad H."/>
            <person name="Abd El-Rahim W.M."/>
            <person name="Sadowsky M.J."/>
        </authorList>
    </citation>
    <scope>NUCLEOTIDE SEQUENCE [LARGE SCALE GENOMIC DNA]</scope>
    <source>
        <strain evidence="2 3">JC234</strain>
    </source>
</reference>
<feature type="domain" description="NAD-dependent epimerase/dehydratase" evidence="1">
    <location>
        <begin position="3"/>
        <end position="232"/>
    </location>
</feature>
<proteinExistence type="predicted"/>
<dbReference type="STRING" id="1480615.AWJ14_09660"/>
<dbReference type="InterPro" id="IPR050177">
    <property type="entry name" value="Lipid_A_modif_metabolic_enz"/>
</dbReference>
<gene>
    <name evidence="2" type="ORF">AWJ14_09660</name>
</gene>
<dbReference type="SUPFAM" id="SSF51735">
    <property type="entry name" value="NAD(P)-binding Rossmann-fold domains"/>
    <property type="match status" value="1"/>
</dbReference>
<name>A0A1C1Z0K7_9HYPH</name>
<dbReference type="InterPro" id="IPR001509">
    <property type="entry name" value="Epimerase_deHydtase"/>
</dbReference>
<sequence>MRALVSGGTGQVGCFIVEDLLSQGHQVTIGGRTAPPAELFSRPVEHTPMTLDPGREQAGAFDAIDWFIHGAFDHLPGKYRGGEGDDPEGFRARNLEGSVRLFETARAAGVGRCVFLSSRAVYGPQPGSALVSETAQPQPDTLYGTVKLEAERALAAMAGPGFVTASLRITGVYGAARPGQPHKWQQLFSDYLSGRPIKPRAGTEVHGGDVACAVRMMLDLDPDAVTGMAFNVSDLLLDRHDLLAVLREISGCRHPLPAPVADTASWQMDTRRLRALGWSPGGRPLLAKAVRAMYRG</sequence>
<comment type="caution">
    <text evidence="2">The sequence shown here is derived from an EMBL/GenBank/DDBJ whole genome shotgun (WGS) entry which is preliminary data.</text>
</comment>
<dbReference type="Gene3D" id="3.40.50.720">
    <property type="entry name" value="NAD(P)-binding Rossmann-like Domain"/>
    <property type="match status" value="1"/>
</dbReference>
<dbReference type="InterPro" id="IPR036291">
    <property type="entry name" value="NAD(P)-bd_dom_sf"/>
</dbReference>
<dbReference type="EMBL" id="LQZT01000001">
    <property type="protein sequence ID" value="OCW59304.1"/>
    <property type="molecule type" value="Genomic_DNA"/>
</dbReference>
<dbReference type="AlphaFoldDB" id="A0A1C1Z0K7"/>
<dbReference type="PANTHER" id="PTHR43245:SF55">
    <property type="entry name" value="NAD(P)-BINDING DOMAIN-CONTAINING PROTEIN"/>
    <property type="match status" value="1"/>
</dbReference>
<evidence type="ECO:0000313" key="2">
    <source>
        <dbReference type="EMBL" id="OCW59304.1"/>
    </source>
</evidence>
<evidence type="ECO:0000313" key="3">
    <source>
        <dbReference type="Proteomes" id="UP000094795"/>
    </source>
</evidence>
<dbReference type="RefSeq" id="WP_066173754.1">
    <property type="nucleotide sequence ID" value="NZ_LQZT01000001.1"/>
</dbReference>
<protein>
    <submittedName>
        <fullName evidence="2">UDP-glucose 4-epimerase</fullName>
    </submittedName>
</protein>
<evidence type="ECO:0000259" key="1">
    <source>
        <dbReference type="Pfam" id="PF01370"/>
    </source>
</evidence>
<accession>A0A1C1Z0K7</accession>